<keyword evidence="2" id="KW-1185">Reference proteome</keyword>
<organism evidence="1 2">
    <name type="scientific">Metabacillus malikii</name>
    <dbReference type="NCBI Taxonomy" id="1504265"/>
    <lineage>
        <taxon>Bacteria</taxon>
        <taxon>Bacillati</taxon>
        <taxon>Bacillota</taxon>
        <taxon>Bacilli</taxon>
        <taxon>Bacillales</taxon>
        <taxon>Bacillaceae</taxon>
        <taxon>Metabacillus</taxon>
    </lineage>
</organism>
<comment type="caution">
    <text evidence="1">The sequence shown here is derived from an EMBL/GenBank/DDBJ whole genome shotgun (WGS) entry which is preliminary data.</text>
</comment>
<gene>
    <name evidence="1" type="ORF">J2S19_005031</name>
</gene>
<proteinExistence type="predicted"/>
<dbReference type="Pfam" id="PF13565">
    <property type="entry name" value="HTH_32"/>
    <property type="match status" value="1"/>
</dbReference>
<evidence type="ECO:0008006" key="3">
    <source>
        <dbReference type="Google" id="ProtNLM"/>
    </source>
</evidence>
<evidence type="ECO:0000313" key="2">
    <source>
        <dbReference type="Proteomes" id="UP001234495"/>
    </source>
</evidence>
<dbReference type="Proteomes" id="UP001234495">
    <property type="component" value="Unassembled WGS sequence"/>
</dbReference>
<dbReference type="SUPFAM" id="SSF46689">
    <property type="entry name" value="Homeodomain-like"/>
    <property type="match status" value="1"/>
</dbReference>
<name>A0ABT9ZP51_9BACI</name>
<dbReference type="EMBL" id="JAUSUD010000068">
    <property type="protein sequence ID" value="MDQ0233674.1"/>
    <property type="molecule type" value="Genomic_DNA"/>
</dbReference>
<accession>A0ABT9ZP51</accession>
<reference evidence="1 2" key="1">
    <citation type="submission" date="2023-07" db="EMBL/GenBank/DDBJ databases">
        <title>Genomic Encyclopedia of Type Strains, Phase IV (KMG-IV): sequencing the most valuable type-strain genomes for metagenomic binning, comparative biology and taxonomic classification.</title>
        <authorList>
            <person name="Goeker M."/>
        </authorList>
    </citation>
    <scope>NUCLEOTIDE SEQUENCE [LARGE SCALE GENOMIC DNA]</scope>
    <source>
        <strain evidence="1 2">DSM 29005</strain>
    </source>
</reference>
<dbReference type="InterPro" id="IPR009057">
    <property type="entry name" value="Homeodomain-like_sf"/>
</dbReference>
<protein>
    <recommendedName>
        <fullName evidence="3">Helix-turn-helix domain-containing protein</fullName>
    </recommendedName>
</protein>
<dbReference type="RefSeq" id="WP_307347360.1">
    <property type="nucleotide sequence ID" value="NZ_JAUSUD010000068.1"/>
</dbReference>
<feature type="non-terminal residue" evidence="1">
    <location>
        <position position="144"/>
    </location>
</feature>
<evidence type="ECO:0000313" key="1">
    <source>
        <dbReference type="EMBL" id="MDQ0233674.1"/>
    </source>
</evidence>
<sequence>MNEKEREQVALFRYGLIAPLFNGQVDPKEYLKGLEDKVHSVPYYGERKIAEKTMKEWLLNYRRNGFDALKPKKRMDKGNSRRLSPDDQDLVLEIRKKSLHMPVSVFYEQLIEHGEIQKNEISYSTINRLLKKHNLVGKQIVATP</sequence>